<evidence type="ECO:0000256" key="1">
    <source>
        <dbReference type="ARBA" id="ARBA00023015"/>
    </source>
</evidence>
<keyword evidence="3" id="KW-0804">Transcription</keyword>
<reference evidence="5" key="1">
    <citation type="submission" date="2018-06" db="EMBL/GenBank/DDBJ databases">
        <authorList>
            <person name="Zhirakovskaya E."/>
        </authorList>
    </citation>
    <scope>NUCLEOTIDE SEQUENCE</scope>
</reference>
<dbReference type="InterPro" id="IPR009057">
    <property type="entry name" value="Homeodomain-like_sf"/>
</dbReference>
<evidence type="ECO:0000256" key="2">
    <source>
        <dbReference type="ARBA" id="ARBA00023125"/>
    </source>
</evidence>
<dbReference type="PANTHER" id="PTHR30055:SF220">
    <property type="entry name" value="TETR-FAMILY REGULATORY PROTEIN"/>
    <property type="match status" value="1"/>
</dbReference>
<evidence type="ECO:0000259" key="4">
    <source>
        <dbReference type="PROSITE" id="PS50977"/>
    </source>
</evidence>
<feature type="domain" description="HTH tetR-type" evidence="4">
    <location>
        <begin position="13"/>
        <end position="73"/>
    </location>
</feature>
<dbReference type="EMBL" id="UOEM01000067">
    <property type="protein sequence ID" value="VAW13938.1"/>
    <property type="molecule type" value="Genomic_DNA"/>
</dbReference>
<sequence>MSKKKNKKPHHHGNLRAALIQAGTELLDEGGQAALTLRKCAARAGVSHAAPAHYFSGLGGLLTAIAARGFEIFTATMIAEAEAGGGNPRARLIAICNGYLRFARDHEAMFNLMFSSQELEFGDPELRQNSAAAYQVLRQGCAPFASPSGTETGTEIMVWSLVHGFAGISRKAQSKPSGHPARDIRFEDILPALELKMP</sequence>
<dbReference type="Pfam" id="PF00440">
    <property type="entry name" value="TetR_N"/>
    <property type="match status" value="1"/>
</dbReference>
<dbReference type="GO" id="GO:0003700">
    <property type="term" value="F:DNA-binding transcription factor activity"/>
    <property type="evidence" value="ECO:0007669"/>
    <property type="project" value="TreeGrafter"/>
</dbReference>
<dbReference type="InterPro" id="IPR050109">
    <property type="entry name" value="HTH-type_TetR-like_transc_reg"/>
</dbReference>
<keyword evidence="2" id="KW-0238">DNA-binding</keyword>
<accession>A0A3B0T7D5</accession>
<gene>
    <name evidence="5" type="ORF">MNBD_ALPHA09-58</name>
</gene>
<dbReference type="InterPro" id="IPR025996">
    <property type="entry name" value="MT1864/Rv1816-like_C"/>
</dbReference>
<evidence type="ECO:0000313" key="5">
    <source>
        <dbReference type="EMBL" id="VAW13938.1"/>
    </source>
</evidence>
<dbReference type="Gene3D" id="1.10.357.10">
    <property type="entry name" value="Tetracycline Repressor, domain 2"/>
    <property type="match status" value="1"/>
</dbReference>
<dbReference type="SUPFAM" id="SSF46689">
    <property type="entry name" value="Homeodomain-like"/>
    <property type="match status" value="1"/>
</dbReference>
<dbReference type="GO" id="GO:0000976">
    <property type="term" value="F:transcription cis-regulatory region binding"/>
    <property type="evidence" value="ECO:0007669"/>
    <property type="project" value="TreeGrafter"/>
</dbReference>
<dbReference type="AlphaFoldDB" id="A0A3B0T7D5"/>
<organism evidence="5">
    <name type="scientific">hydrothermal vent metagenome</name>
    <dbReference type="NCBI Taxonomy" id="652676"/>
    <lineage>
        <taxon>unclassified sequences</taxon>
        <taxon>metagenomes</taxon>
        <taxon>ecological metagenomes</taxon>
    </lineage>
</organism>
<dbReference type="PROSITE" id="PS50977">
    <property type="entry name" value="HTH_TETR_2"/>
    <property type="match status" value="1"/>
</dbReference>
<dbReference type="Pfam" id="PF13305">
    <property type="entry name" value="TetR_C_33"/>
    <property type="match status" value="1"/>
</dbReference>
<proteinExistence type="predicted"/>
<name>A0A3B0T7D5_9ZZZZ</name>
<protein>
    <submittedName>
        <fullName evidence="5">Transcriptional regulator, AcrR family</fullName>
    </submittedName>
</protein>
<keyword evidence="1" id="KW-0805">Transcription regulation</keyword>
<evidence type="ECO:0000256" key="3">
    <source>
        <dbReference type="ARBA" id="ARBA00023163"/>
    </source>
</evidence>
<dbReference type="SUPFAM" id="SSF48498">
    <property type="entry name" value="Tetracyclin repressor-like, C-terminal domain"/>
    <property type="match status" value="1"/>
</dbReference>
<dbReference type="InterPro" id="IPR036271">
    <property type="entry name" value="Tet_transcr_reg_TetR-rel_C_sf"/>
</dbReference>
<dbReference type="PANTHER" id="PTHR30055">
    <property type="entry name" value="HTH-TYPE TRANSCRIPTIONAL REGULATOR RUTR"/>
    <property type="match status" value="1"/>
</dbReference>
<dbReference type="InterPro" id="IPR001647">
    <property type="entry name" value="HTH_TetR"/>
</dbReference>